<dbReference type="GO" id="GO:0005096">
    <property type="term" value="F:GTPase activator activity"/>
    <property type="evidence" value="ECO:0007669"/>
    <property type="project" value="TreeGrafter"/>
</dbReference>
<feature type="compositionally biased region" description="Polar residues" evidence="1">
    <location>
        <begin position="271"/>
        <end position="289"/>
    </location>
</feature>
<dbReference type="OrthoDB" id="27140at2759"/>
<name>A0A9N8V6K3_9GLOM</name>
<dbReference type="PROSITE" id="PS50086">
    <property type="entry name" value="TBC_RABGAP"/>
    <property type="match status" value="1"/>
</dbReference>
<dbReference type="Pfam" id="PF00566">
    <property type="entry name" value="RabGAP-TBC"/>
    <property type="match status" value="1"/>
</dbReference>
<evidence type="ECO:0000313" key="4">
    <source>
        <dbReference type="Proteomes" id="UP000789570"/>
    </source>
</evidence>
<dbReference type="Gene3D" id="1.10.472.80">
    <property type="entry name" value="Ypt/Rab-GAP domain of gyp1p, domain 3"/>
    <property type="match status" value="1"/>
</dbReference>
<dbReference type="SMART" id="SM00164">
    <property type="entry name" value="TBC"/>
    <property type="match status" value="1"/>
</dbReference>
<keyword evidence="4" id="KW-1185">Reference proteome</keyword>
<gene>
    <name evidence="3" type="ORF">FCALED_LOCUS438</name>
</gene>
<proteinExistence type="predicted"/>
<reference evidence="3" key="1">
    <citation type="submission" date="2021-06" db="EMBL/GenBank/DDBJ databases">
        <authorList>
            <person name="Kallberg Y."/>
            <person name="Tangrot J."/>
            <person name="Rosling A."/>
        </authorList>
    </citation>
    <scope>NUCLEOTIDE SEQUENCE</scope>
    <source>
        <strain evidence="3">UK204</strain>
    </source>
</reference>
<dbReference type="PANTHER" id="PTHR22957">
    <property type="entry name" value="TBC1 DOMAIN FAMILY MEMBER GTPASE-ACTIVATING PROTEIN"/>
    <property type="match status" value="1"/>
</dbReference>
<comment type="caution">
    <text evidence="3">The sequence shown here is derived from an EMBL/GenBank/DDBJ whole genome shotgun (WGS) entry which is preliminary data.</text>
</comment>
<evidence type="ECO:0000313" key="3">
    <source>
        <dbReference type="EMBL" id="CAG8439856.1"/>
    </source>
</evidence>
<dbReference type="Proteomes" id="UP000789570">
    <property type="component" value="Unassembled WGS sequence"/>
</dbReference>
<dbReference type="EMBL" id="CAJVPQ010000042">
    <property type="protein sequence ID" value="CAG8439856.1"/>
    <property type="molecule type" value="Genomic_DNA"/>
</dbReference>
<dbReference type="AlphaFoldDB" id="A0A9N8V6K3"/>
<dbReference type="Gene3D" id="1.10.8.270">
    <property type="entry name" value="putative rabgap domain of human tbc1 domain family member 14 like domains"/>
    <property type="match status" value="1"/>
</dbReference>
<dbReference type="PANTHER" id="PTHR22957:SF27">
    <property type="entry name" value="TBC1 DOMAIN FAMILY MEMBER 13"/>
    <property type="match status" value="1"/>
</dbReference>
<dbReference type="SUPFAM" id="SSF47923">
    <property type="entry name" value="Ypt/Rab-GAP domain of gyp1p"/>
    <property type="match status" value="2"/>
</dbReference>
<feature type="domain" description="Rab-GAP TBC" evidence="2">
    <location>
        <begin position="39"/>
        <end position="440"/>
    </location>
</feature>
<dbReference type="GO" id="GO:0006886">
    <property type="term" value="P:intracellular protein transport"/>
    <property type="evidence" value="ECO:0007669"/>
    <property type="project" value="TreeGrafter"/>
</dbReference>
<dbReference type="InterPro" id="IPR035969">
    <property type="entry name" value="Rab-GAP_TBC_sf"/>
</dbReference>
<dbReference type="InterPro" id="IPR000195">
    <property type="entry name" value="Rab-GAP-TBC_dom"/>
</dbReference>
<evidence type="ECO:0000256" key="1">
    <source>
        <dbReference type="SAM" id="MobiDB-lite"/>
    </source>
</evidence>
<organism evidence="3 4">
    <name type="scientific">Funneliformis caledonium</name>
    <dbReference type="NCBI Taxonomy" id="1117310"/>
    <lineage>
        <taxon>Eukaryota</taxon>
        <taxon>Fungi</taxon>
        <taxon>Fungi incertae sedis</taxon>
        <taxon>Mucoromycota</taxon>
        <taxon>Glomeromycotina</taxon>
        <taxon>Glomeromycetes</taxon>
        <taxon>Glomerales</taxon>
        <taxon>Glomeraceae</taxon>
        <taxon>Funneliformis</taxon>
    </lineage>
</organism>
<evidence type="ECO:0000259" key="2">
    <source>
        <dbReference type="PROSITE" id="PS50086"/>
    </source>
</evidence>
<protein>
    <submittedName>
        <fullName evidence="3">13275_t:CDS:1</fullName>
    </submittedName>
</protein>
<sequence length="675" mass="76334">MDYKERLAQFEDILSIKNISTEPTIDLYKFRHLCFRGIPDKPGIRQLSWKILIGYLPPDKRKWQSTLAEQRSTYYSFIRDLLVDPSEEELKNSNESTDDHPLNSSPSSKWAEYFADNNMLEQIDKDVRRTLPDFAFFQLPVPHSPLSPLSPKIEAINRINGARSPSILETLDFDDSVSISNYSDSILTTASELDAEVAVLEAQLAIISNPSLPSASGILNRNISTMSSPKPVPLDLYYRTSSPPPVTPIPTRRSIFKRVQHLNKDFGMRGHSTNTRPCSPASSYRSDGSNVRDDDGEVDLHWEAIERILFIYAKLNPGVGYVQGMNEILGPIYYTMANDSDEQGKAHAEADSFFVFTLLMAHIRDHFVRSLDTDEATGIGHTMKKLNRRLKTYALNLWRDLEIKSLYPTYYSFRWLTVMLTQEFALPDVIRLWDSILADRDDDDESTSGFEFLLDFCCAMLMCVQDELLRDPAIVLRKAYSLRESRLLAKLNGEEDDELDEDYSYINSNGEDFGYYSSSGNEYEYYDSDDLSLGESIIETTSESSIETSTTKLYNTQQSTNHNNHYLLRAQEVKVKGWAMLRKVQGVVSGRNNIASSNLNTFSTNSTFSSSNISTLSSQSKINNEKTSTTSTLLSNSSAIGNGFKSLPTVNKVNVNNGMSGFSNRFSNVWKKNIT</sequence>
<feature type="region of interest" description="Disordered" evidence="1">
    <location>
        <begin position="267"/>
        <end position="292"/>
    </location>
</feature>
<accession>A0A9N8V6K3</accession>